<dbReference type="Gramene" id="Kaladp0008s0581.1.v1.1">
    <property type="protein sequence ID" value="Kaladp0008s0581.1.v1.1"/>
    <property type="gene ID" value="Kaladp0008s0581.v1.1"/>
</dbReference>
<protein>
    <recommendedName>
        <fullName evidence="4">Glycosylphosphatidylinositol anchor attachment 1 protein</fullName>
    </recommendedName>
</protein>
<dbReference type="PANTHER" id="PTHR13304">
    <property type="entry name" value="GLYCOSYLPHOSPHATIDYLINOSITOL ANCHOR ATTACHMENT 1 PROTEIN"/>
    <property type="match status" value="1"/>
</dbReference>
<feature type="transmembrane region" description="Helical" evidence="1">
    <location>
        <begin position="425"/>
        <end position="446"/>
    </location>
</feature>
<dbReference type="AlphaFoldDB" id="A0A7N0RD93"/>
<keyword evidence="3" id="KW-1185">Reference proteome</keyword>
<keyword evidence="1" id="KW-1133">Transmembrane helix</keyword>
<feature type="transmembrane region" description="Helical" evidence="1">
    <location>
        <begin position="458"/>
        <end position="476"/>
    </location>
</feature>
<dbReference type="InterPro" id="IPR007246">
    <property type="entry name" value="Gaa1"/>
</dbReference>
<dbReference type="EnsemblPlants" id="Kaladp0008s0581.1.v1.1">
    <property type="protein sequence ID" value="Kaladp0008s0581.1.v1.1"/>
    <property type="gene ID" value="Kaladp0008s0581.v1.1"/>
</dbReference>
<proteinExistence type="predicted"/>
<evidence type="ECO:0000313" key="2">
    <source>
        <dbReference type="EnsemblPlants" id="Kaladp0008s0581.1.v1.1"/>
    </source>
</evidence>
<name>A0A7N0RD93_KALFE</name>
<dbReference type="PANTHER" id="PTHR13304:SF0">
    <property type="entry name" value="GLYCOSYLPHOSPHATIDYLINOSITOL ANCHOR ATTACHMENT 1 PROTEIN"/>
    <property type="match status" value="1"/>
</dbReference>
<evidence type="ECO:0000313" key="3">
    <source>
        <dbReference type="Proteomes" id="UP000594263"/>
    </source>
</evidence>
<accession>A0A7N0RD93</accession>
<keyword evidence="1" id="KW-0812">Transmembrane</keyword>
<dbReference type="OMA" id="HGANWAV"/>
<organism evidence="2 3">
    <name type="scientific">Kalanchoe fedtschenkoi</name>
    <name type="common">Lavender scallops</name>
    <name type="synonym">South American air plant</name>
    <dbReference type="NCBI Taxonomy" id="63787"/>
    <lineage>
        <taxon>Eukaryota</taxon>
        <taxon>Viridiplantae</taxon>
        <taxon>Streptophyta</taxon>
        <taxon>Embryophyta</taxon>
        <taxon>Tracheophyta</taxon>
        <taxon>Spermatophyta</taxon>
        <taxon>Magnoliopsida</taxon>
        <taxon>eudicotyledons</taxon>
        <taxon>Gunneridae</taxon>
        <taxon>Pentapetalae</taxon>
        <taxon>Saxifragales</taxon>
        <taxon>Crassulaceae</taxon>
        <taxon>Kalanchoe</taxon>
    </lineage>
</organism>
<reference evidence="2" key="1">
    <citation type="submission" date="2021-01" db="UniProtKB">
        <authorList>
            <consortium name="EnsemblPlants"/>
        </authorList>
    </citation>
    <scope>IDENTIFICATION</scope>
</reference>
<feature type="transmembrane region" description="Helical" evidence="1">
    <location>
        <begin position="503"/>
        <end position="523"/>
    </location>
</feature>
<dbReference type="Proteomes" id="UP000594263">
    <property type="component" value="Unplaced"/>
</dbReference>
<dbReference type="Pfam" id="PF04114">
    <property type="entry name" value="Gaa1"/>
    <property type="match status" value="1"/>
</dbReference>
<keyword evidence="1" id="KW-0472">Membrane</keyword>
<evidence type="ECO:0000256" key="1">
    <source>
        <dbReference type="SAM" id="Phobius"/>
    </source>
</evidence>
<dbReference type="PIRSF" id="PIRSF036762">
    <property type="entry name" value="GAA1"/>
    <property type="match status" value="1"/>
</dbReference>
<dbReference type="GO" id="GO:0016255">
    <property type="term" value="P:attachment of GPI anchor to protein"/>
    <property type="evidence" value="ECO:0007669"/>
    <property type="project" value="TreeGrafter"/>
</dbReference>
<dbReference type="GO" id="GO:0042765">
    <property type="term" value="C:GPI-anchor transamidase complex"/>
    <property type="evidence" value="ECO:0007669"/>
    <property type="project" value="InterPro"/>
</dbReference>
<feature type="transmembrane region" description="Helical" evidence="1">
    <location>
        <begin position="354"/>
        <end position="380"/>
    </location>
</feature>
<evidence type="ECO:0008006" key="4">
    <source>
        <dbReference type="Google" id="ProtNLM"/>
    </source>
</evidence>
<sequence length="527" mass="59351">MWNRECQRLIARYMSDLGAEVNHHSFQGPSNSFHPLHFFSSPDPGVVHGKFNYSIYGINTIGVIRAPRGDGKEAIVLVTPYNSAKIDGAEAMSIGVAYSVFSLLSRVSWLAKDIIWLAADSQVGEYTAVDAWLREYHAPVFNEFRYMTDESSGRNSLFSRIVEKHDAERKITDDFRRAGTMAAALVIKVADKPNSPDDTLTIYAEASNGQMPNLDLINVVNYLAVHKQGFHVKVDKLLSLLDSKWLRLVADFYEFAGKVARSLNPQWRFGIPALDYIEGTATLASSLYTQALGIPTGPHGAFRDYQVDAITVEFAPRFLKNKARRTEFLTRAGRLIEGVIRSVNNLLEKFHQSFFLYLLTSSGKFVSVGVYMIAFGLLVAPLPVAAASLHAGYDKIGVYPRRIEKVSSSADEHEHTQKSWRWLYAARQVCIMHMWGVAVSLLPYFIDQIPHSTPLISIIIWALLSGVCLLVLYLVSSSEGFREVNVSHFWTWLESLRAWNSATYLYIGMVHLPCWVLCLHILFHPCY</sequence>